<dbReference type="PRINTS" id="PR00412">
    <property type="entry name" value="EPOXHYDRLASE"/>
</dbReference>
<dbReference type="InterPro" id="IPR000073">
    <property type="entry name" value="AB_hydrolase_1"/>
</dbReference>
<gene>
    <name evidence="3" type="ORF">GY21_13285</name>
</gene>
<evidence type="ECO:0000259" key="2">
    <source>
        <dbReference type="Pfam" id="PF00561"/>
    </source>
</evidence>
<keyword evidence="4" id="KW-1185">Reference proteome</keyword>
<dbReference type="AlphaFoldDB" id="A0A099J5F2"/>
<proteinExistence type="predicted"/>
<name>A0A099J5F2_9MICO</name>
<dbReference type="GO" id="GO:0016787">
    <property type="term" value="F:hydrolase activity"/>
    <property type="evidence" value="ECO:0007669"/>
    <property type="project" value="UniProtKB-KW"/>
</dbReference>
<dbReference type="InterPro" id="IPR029058">
    <property type="entry name" value="AB_hydrolase_fold"/>
</dbReference>
<dbReference type="PRINTS" id="PR00111">
    <property type="entry name" value="ABHYDROLASE"/>
</dbReference>
<dbReference type="Proteomes" id="UP000029864">
    <property type="component" value="Unassembled WGS sequence"/>
</dbReference>
<dbReference type="InterPro" id="IPR050266">
    <property type="entry name" value="AB_hydrolase_sf"/>
</dbReference>
<comment type="caution">
    <text evidence="3">The sequence shown here is derived from an EMBL/GenBank/DDBJ whole genome shotgun (WGS) entry which is preliminary data.</text>
</comment>
<dbReference type="eggNOG" id="COG0596">
    <property type="taxonomic scope" value="Bacteria"/>
</dbReference>
<sequence length="297" mass="31899">MAAGLTLRYGPGGGYTGHTAHDYARTMPHLDVPGAALYYETAGHVSAPALVLLHSPIAHLRMWDPQVAALAAHHFVIRFDARGFGKTESENVQFSNRADTLDLLDHLGVETATLIGCGRGGTIALDIALESPNRVMGIVSIGGGPSGFPEIQLSDAEDALFDALDEAFTTNDSERLARLEVALWAVGPLRDENDLDADFVRTATGFTLDNVARAAERPVPLPLDPPAVDRVIEIAAPALITVGEYDLTPALAEYEYLLEVMPQASGCTFRDTAHLPSVEHPAEFQRVLISWLARNGL</sequence>
<dbReference type="Gene3D" id="3.40.50.1820">
    <property type="entry name" value="alpha/beta hydrolase"/>
    <property type="match status" value="1"/>
</dbReference>
<evidence type="ECO:0000313" key="4">
    <source>
        <dbReference type="Proteomes" id="UP000029864"/>
    </source>
</evidence>
<keyword evidence="1" id="KW-0378">Hydrolase</keyword>
<dbReference type="STRING" id="1001240.GY21_13285"/>
<feature type="domain" description="AB hydrolase-1" evidence="2">
    <location>
        <begin position="48"/>
        <end position="192"/>
    </location>
</feature>
<evidence type="ECO:0000256" key="1">
    <source>
        <dbReference type="ARBA" id="ARBA00022801"/>
    </source>
</evidence>
<dbReference type="GO" id="GO:0016020">
    <property type="term" value="C:membrane"/>
    <property type="evidence" value="ECO:0007669"/>
    <property type="project" value="TreeGrafter"/>
</dbReference>
<reference evidence="3 4" key="1">
    <citation type="submission" date="2014-08" db="EMBL/GenBank/DDBJ databases">
        <authorList>
            <person name="Sisinthy S."/>
        </authorList>
    </citation>
    <scope>NUCLEOTIDE SEQUENCE [LARGE SCALE GENOMIC DNA]</scope>
    <source>
        <strain evidence="3 4">RuG17</strain>
    </source>
</reference>
<dbReference type="SUPFAM" id="SSF53474">
    <property type="entry name" value="alpha/beta-Hydrolases"/>
    <property type="match status" value="1"/>
</dbReference>
<dbReference type="Pfam" id="PF00561">
    <property type="entry name" value="Abhydrolase_1"/>
    <property type="match status" value="1"/>
</dbReference>
<evidence type="ECO:0000313" key="3">
    <source>
        <dbReference type="EMBL" id="KGJ72732.1"/>
    </source>
</evidence>
<protein>
    <recommendedName>
        <fullName evidence="2">AB hydrolase-1 domain-containing protein</fullName>
    </recommendedName>
</protein>
<dbReference type="EMBL" id="JPXF01000057">
    <property type="protein sequence ID" value="KGJ72732.1"/>
    <property type="molecule type" value="Genomic_DNA"/>
</dbReference>
<dbReference type="InterPro" id="IPR000639">
    <property type="entry name" value="Epox_hydrolase-like"/>
</dbReference>
<organism evidence="3 4">
    <name type="scientific">Cryobacterium roopkundense</name>
    <dbReference type="NCBI Taxonomy" id="1001240"/>
    <lineage>
        <taxon>Bacteria</taxon>
        <taxon>Bacillati</taxon>
        <taxon>Actinomycetota</taxon>
        <taxon>Actinomycetes</taxon>
        <taxon>Micrococcales</taxon>
        <taxon>Microbacteriaceae</taxon>
        <taxon>Cryobacterium</taxon>
    </lineage>
</organism>
<accession>A0A099J5F2</accession>
<dbReference type="PANTHER" id="PTHR43798">
    <property type="entry name" value="MONOACYLGLYCEROL LIPASE"/>
    <property type="match status" value="1"/>
</dbReference>
<dbReference type="PANTHER" id="PTHR43798:SF31">
    <property type="entry name" value="AB HYDROLASE SUPERFAMILY PROTEIN YCLE"/>
    <property type="match status" value="1"/>
</dbReference>